<keyword evidence="2" id="KW-0408">Iron</keyword>
<dbReference type="PRINTS" id="PR01576">
    <property type="entry name" value="PDEFORMYLASE"/>
</dbReference>
<keyword evidence="2 3" id="KW-0378">Hydrolase</keyword>
<dbReference type="Pfam" id="PF01327">
    <property type="entry name" value="Pep_deformylase"/>
    <property type="match status" value="1"/>
</dbReference>
<dbReference type="EMBL" id="CP045121">
    <property type="protein sequence ID" value="QIN78856.1"/>
    <property type="molecule type" value="Genomic_DNA"/>
</dbReference>
<evidence type="ECO:0000256" key="1">
    <source>
        <dbReference type="ARBA" id="ARBA00010759"/>
    </source>
</evidence>
<feature type="binding site" evidence="2">
    <location>
        <position position="139"/>
    </location>
    <ligand>
        <name>Fe cation</name>
        <dbReference type="ChEBI" id="CHEBI:24875"/>
    </ligand>
</feature>
<dbReference type="CDD" id="cd00487">
    <property type="entry name" value="Pep_deformylase"/>
    <property type="match status" value="1"/>
</dbReference>
<feature type="binding site" evidence="2">
    <location>
        <position position="93"/>
    </location>
    <ligand>
        <name>Fe cation</name>
        <dbReference type="ChEBI" id="CHEBI:24875"/>
    </ligand>
</feature>
<dbReference type="GO" id="GO:0046872">
    <property type="term" value="F:metal ion binding"/>
    <property type="evidence" value="ECO:0007669"/>
    <property type="project" value="UniProtKB-KW"/>
</dbReference>
<proteinExistence type="inferred from homology"/>
<dbReference type="Gene3D" id="3.90.45.10">
    <property type="entry name" value="Peptide deformylase"/>
    <property type="match status" value="1"/>
</dbReference>
<dbReference type="HAMAP" id="MF_00163">
    <property type="entry name" value="Pep_deformylase"/>
    <property type="match status" value="1"/>
</dbReference>
<dbReference type="NCBIfam" id="NF001159">
    <property type="entry name" value="PRK00150.1-3"/>
    <property type="match status" value="1"/>
</dbReference>
<comment type="catalytic activity">
    <reaction evidence="2">
        <text>N-terminal N-formyl-L-methionyl-[peptide] + H2O = N-terminal L-methionyl-[peptide] + formate</text>
        <dbReference type="Rhea" id="RHEA:24420"/>
        <dbReference type="Rhea" id="RHEA-COMP:10639"/>
        <dbReference type="Rhea" id="RHEA-COMP:10640"/>
        <dbReference type="ChEBI" id="CHEBI:15377"/>
        <dbReference type="ChEBI" id="CHEBI:15740"/>
        <dbReference type="ChEBI" id="CHEBI:49298"/>
        <dbReference type="ChEBI" id="CHEBI:64731"/>
        <dbReference type="EC" id="3.5.1.88"/>
    </reaction>
</comment>
<dbReference type="PANTHER" id="PTHR10458:SF22">
    <property type="entry name" value="PEPTIDE DEFORMYLASE"/>
    <property type="match status" value="1"/>
</dbReference>
<feature type="active site" evidence="2">
    <location>
        <position position="136"/>
    </location>
</feature>
<dbReference type="PIRSF" id="PIRSF004749">
    <property type="entry name" value="Pep_def"/>
    <property type="match status" value="1"/>
</dbReference>
<reference evidence="3 4" key="1">
    <citation type="submission" date="2019-10" db="EMBL/GenBank/DDBJ databases">
        <title>Rubrobacter sp nov SCSIO 52915 isolated from a deep-sea sediment in the South China Sea.</title>
        <authorList>
            <person name="Chen R.W."/>
        </authorList>
    </citation>
    <scope>NUCLEOTIDE SEQUENCE [LARGE SCALE GENOMIC DNA]</scope>
    <source>
        <strain evidence="3 4">SCSIO 52915</strain>
    </source>
</reference>
<evidence type="ECO:0000256" key="2">
    <source>
        <dbReference type="HAMAP-Rule" id="MF_00163"/>
    </source>
</evidence>
<organism evidence="3 4">
    <name type="scientific">Rubrobacter marinus</name>
    <dbReference type="NCBI Taxonomy" id="2653852"/>
    <lineage>
        <taxon>Bacteria</taxon>
        <taxon>Bacillati</taxon>
        <taxon>Actinomycetota</taxon>
        <taxon>Rubrobacteria</taxon>
        <taxon>Rubrobacterales</taxon>
        <taxon>Rubrobacteraceae</taxon>
        <taxon>Rubrobacter</taxon>
    </lineage>
</organism>
<keyword evidence="2" id="KW-0479">Metal-binding</keyword>
<accession>A0A6G8PXD2</accession>
<comment type="similarity">
    <text evidence="1 2">Belongs to the polypeptide deformylase family.</text>
</comment>
<dbReference type="GO" id="GO:0006412">
    <property type="term" value="P:translation"/>
    <property type="evidence" value="ECO:0007669"/>
    <property type="project" value="UniProtKB-UniRule"/>
</dbReference>
<sequence>MAHEIRTFGDPVLKSRATPVKEFDDSLQKLAEEMLKIMRENDGVGLAANQIGRLKRILVAAYEEENGETVEFAVVNPKIEERSEETDKLEEGCLSLPGTRVDVERPTAVTITGQNPSGEPLRVEAEGLLARIFQHEIDHLDGVLILDRTDRESRKQAMREMRERNLARG</sequence>
<evidence type="ECO:0000313" key="4">
    <source>
        <dbReference type="Proteomes" id="UP000502706"/>
    </source>
</evidence>
<gene>
    <name evidence="2 3" type="primary">def</name>
    <name evidence="3" type="ORF">GBA65_10355</name>
</gene>
<keyword evidence="4" id="KW-1185">Reference proteome</keyword>
<keyword evidence="2" id="KW-0648">Protein biosynthesis</keyword>
<dbReference type="GO" id="GO:0042586">
    <property type="term" value="F:peptide deformylase activity"/>
    <property type="evidence" value="ECO:0007669"/>
    <property type="project" value="UniProtKB-UniRule"/>
</dbReference>
<dbReference type="InterPro" id="IPR036821">
    <property type="entry name" value="Peptide_deformylase_sf"/>
</dbReference>
<feature type="binding site" evidence="2">
    <location>
        <position position="135"/>
    </location>
    <ligand>
        <name>Fe cation</name>
        <dbReference type="ChEBI" id="CHEBI:24875"/>
    </ligand>
</feature>
<dbReference type="NCBIfam" id="TIGR00079">
    <property type="entry name" value="pept_deformyl"/>
    <property type="match status" value="1"/>
</dbReference>
<dbReference type="PANTHER" id="PTHR10458">
    <property type="entry name" value="PEPTIDE DEFORMYLASE"/>
    <property type="match status" value="1"/>
</dbReference>
<comment type="cofactor">
    <cofactor evidence="2">
        <name>Fe(2+)</name>
        <dbReference type="ChEBI" id="CHEBI:29033"/>
    </cofactor>
    <text evidence="2">Binds 1 Fe(2+) ion.</text>
</comment>
<dbReference type="SUPFAM" id="SSF56420">
    <property type="entry name" value="Peptide deformylase"/>
    <property type="match status" value="1"/>
</dbReference>
<dbReference type="EC" id="3.5.1.88" evidence="2"/>
<dbReference type="Proteomes" id="UP000502706">
    <property type="component" value="Chromosome"/>
</dbReference>
<dbReference type="InterPro" id="IPR023635">
    <property type="entry name" value="Peptide_deformylase"/>
</dbReference>
<comment type="function">
    <text evidence="2">Removes the formyl group from the N-terminal Met of newly synthesized proteins. Requires at least a dipeptide for an efficient rate of reaction. N-terminal L-methionine is a prerequisite for activity but the enzyme has broad specificity at other positions.</text>
</comment>
<dbReference type="RefSeq" id="WP_166396523.1">
    <property type="nucleotide sequence ID" value="NZ_CP045121.1"/>
</dbReference>
<name>A0A6G8PXD2_9ACTN</name>
<dbReference type="KEGG" id="rmar:GBA65_10355"/>
<evidence type="ECO:0000313" key="3">
    <source>
        <dbReference type="EMBL" id="QIN78856.1"/>
    </source>
</evidence>
<dbReference type="AlphaFoldDB" id="A0A6G8PXD2"/>
<protein>
    <recommendedName>
        <fullName evidence="2">Peptide deformylase</fullName>
        <shortName evidence="2">PDF</shortName>
        <ecNumber evidence="2">3.5.1.88</ecNumber>
    </recommendedName>
    <alternativeName>
        <fullName evidence="2">Polypeptide deformylase</fullName>
    </alternativeName>
</protein>